<dbReference type="GO" id="GO:0051539">
    <property type="term" value="F:4 iron, 4 sulfur cluster binding"/>
    <property type="evidence" value="ECO:0007669"/>
    <property type="project" value="UniProtKB-KW"/>
</dbReference>
<sequence length="451" mass="49255">MGGFGMAVNPELLYPPIELAHVAGLLESRGHEVAIIDGDALGVDAAGALTRIQALAPDVCVLDSSSTSLDQDLELAGRVREATGALTGMLGSQVTYTPDEIFEGGRIDFVVRGEPEFTVLDVVDRRGGGGDLAGIEGVTWKGADGQVVHEPEREKIADLDALPLPARHLLDNGAYRFPGIDGPITTVKSSRGCPLNCSFCGYTLAQGLRFRFRSPEHVLAELKDLYFVHGLRHVVFRDPIFTTRKDRVAAICDGILSLGMSDLAWQCETAVKTLDAELLGKMAAAGCTHVSLGVESGNAEIQKKHCGNKLSDLDKAAEVFRAARAVGIETRAFCMIGFPEETPAMADETIALVDRLDPDQVQFCAVTAYPGTPLHTMLRDSRDFDYAAMTGFQALEGNEHMTAEEIQDKIREGYRRFYRRPKRMLRELKDPKRFAARIARYATLFKRRAAV</sequence>
<dbReference type="GO" id="GO:0046872">
    <property type="term" value="F:metal ion binding"/>
    <property type="evidence" value="ECO:0007669"/>
    <property type="project" value="UniProtKB-KW"/>
</dbReference>
<evidence type="ECO:0000256" key="1">
    <source>
        <dbReference type="ARBA" id="ARBA00001966"/>
    </source>
</evidence>
<keyword evidence="5" id="KW-0411">Iron-sulfur</keyword>
<dbReference type="EMBL" id="CP036434">
    <property type="protein sequence ID" value="QDV06771.1"/>
    <property type="molecule type" value="Genomic_DNA"/>
</dbReference>
<reference evidence="8 9" key="1">
    <citation type="submission" date="2019-02" db="EMBL/GenBank/DDBJ databases">
        <title>Deep-cultivation of Planctomycetes and their phenomic and genomic characterization uncovers novel biology.</title>
        <authorList>
            <person name="Wiegand S."/>
            <person name="Jogler M."/>
            <person name="Boedeker C."/>
            <person name="Pinto D."/>
            <person name="Vollmers J."/>
            <person name="Rivas-Marin E."/>
            <person name="Kohn T."/>
            <person name="Peeters S.H."/>
            <person name="Heuer A."/>
            <person name="Rast P."/>
            <person name="Oberbeckmann S."/>
            <person name="Bunk B."/>
            <person name="Jeske O."/>
            <person name="Meyerdierks A."/>
            <person name="Storesund J.E."/>
            <person name="Kallscheuer N."/>
            <person name="Luecker S."/>
            <person name="Lage O.M."/>
            <person name="Pohl T."/>
            <person name="Merkel B.J."/>
            <person name="Hornburger P."/>
            <person name="Mueller R.-W."/>
            <person name="Bruemmer F."/>
            <person name="Labrenz M."/>
            <person name="Spormann A.M."/>
            <person name="Op den Camp H."/>
            <person name="Overmann J."/>
            <person name="Amann R."/>
            <person name="Jetten M.S.M."/>
            <person name="Mascher T."/>
            <person name="Medema M.H."/>
            <person name="Devos D.P."/>
            <person name="Kaster A.-K."/>
            <person name="Ovreas L."/>
            <person name="Rohde M."/>
            <person name="Galperin M.Y."/>
            <person name="Jogler C."/>
        </authorList>
    </citation>
    <scope>NUCLEOTIDE SEQUENCE [LARGE SCALE GENOMIC DNA]</scope>
    <source>
        <strain evidence="8 9">Poly30</strain>
    </source>
</reference>
<accession>A0A518ERP5</accession>
<evidence type="ECO:0000256" key="2">
    <source>
        <dbReference type="ARBA" id="ARBA00022691"/>
    </source>
</evidence>
<dbReference type="PROSITE" id="PS51918">
    <property type="entry name" value="RADICAL_SAM"/>
    <property type="match status" value="1"/>
</dbReference>
<dbReference type="InterPro" id="IPR023404">
    <property type="entry name" value="rSAM_horseshoe"/>
</dbReference>
<protein>
    <submittedName>
        <fullName evidence="8">Coproporphyrinogen III oxidase</fullName>
    </submittedName>
</protein>
<dbReference type="PANTHER" id="PTHR43409">
    <property type="entry name" value="ANAEROBIC MAGNESIUM-PROTOPORPHYRIN IX MONOMETHYL ESTER CYCLASE-RELATED"/>
    <property type="match status" value="1"/>
</dbReference>
<evidence type="ECO:0000256" key="5">
    <source>
        <dbReference type="ARBA" id="ARBA00023014"/>
    </source>
</evidence>
<dbReference type="GO" id="GO:0003824">
    <property type="term" value="F:catalytic activity"/>
    <property type="evidence" value="ECO:0007669"/>
    <property type="project" value="InterPro"/>
</dbReference>
<dbReference type="InterPro" id="IPR007197">
    <property type="entry name" value="rSAM"/>
</dbReference>
<comment type="cofactor">
    <cofactor evidence="1">
        <name>[4Fe-4S] cluster</name>
        <dbReference type="ChEBI" id="CHEBI:49883"/>
    </cofactor>
</comment>
<keyword evidence="2" id="KW-0949">S-adenosyl-L-methionine</keyword>
<feature type="domain" description="Radical SAM core" evidence="7">
    <location>
        <begin position="179"/>
        <end position="404"/>
    </location>
</feature>
<name>A0A518ERP5_9BACT</name>
<dbReference type="InterPro" id="IPR006158">
    <property type="entry name" value="Cobalamin-bd"/>
</dbReference>
<dbReference type="Gene3D" id="3.80.30.20">
    <property type="entry name" value="tm_1862 like domain"/>
    <property type="match status" value="1"/>
</dbReference>
<dbReference type="InterPro" id="IPR058240">
    <property type="entry name" value="rSAM_sf"/>
</dbReference>
<dbReference type="SMART" id="SM00729">
    <property type="entry name" value="Elp3"/>
    <property type="match status" value="1"/>
</dbReference>
<evidence type="ECO:0000259" key="6">
    <source>
        <dbReference type="PROSITE" id="PS51332"/>
    </source>
</evidence>
<evidence type="ECO:0000313" key="9">
    <source>
        <dbReference type="Proteomes" id="UP000320390"/>
    </source>
</evidence>
<dbReference type="Pfam" id="PF02310">
    <property type="entry name" value="B12-binding"/>
    <property type="match status" value="1"/>
</dbReference>
<dbReference type="GO" id="GO:0031419">
    <property type="term" value="F:cobalamin binding"/>
    <property type="evidence" value="ECO:0007669"/>
    <property type="project" value="InterPro"/>
</dbReference>
<dbReference type="InterPro" id="IPR034466">
    <property type="entry name" value="Methyltransferase_Class_B"/>
</dbReference>
<dbReference type="SUPFAM" id="SSF102114">
    <property type="entry name" value="Radical SAM enzymes"/>
    <property type="match status" value="1"/>
</dbReference>
<dbReference type="PANTHER" id="PTHR43409:SF16">
    <property type="entry name" value="SLR0320 PROTEIN"/>
    <property type="match status" value="1"/>
</dbReference>
<dbReference type="Proteomes" id="UP000320390">
    <property type="component" value="Chromosome"/>
</dbReference>
<dbReference type="AlphaFoldDB" id="A0A518ERP5"/>
<feature type="domain" description="B12-binding" evidence="6">
    <location>
        <begin position="1"/>
        <end position="133"/>
    </location>
</feature>
<dbReference type="InterPro" id="IPR006638">
    <property type="entry name" value="Elp3/MiaA/NifB-like_rSAM"/>
</dbReference>
<dbReference type="SFLD" id="SFLDG01123">
    <property type="entry name" value="methyltransferase_(Class_B)"/>
    <property type="match status" value="1"/>
</dbReference>
<dbReference type="GO" id="GO:0005829">
    <property type="term" value="C:cytosol"/>
    <property type="evidence" value="ECO:0007669"/>
    <property type="project" value="TreeGrafter"/>
</dbReference>
<keyword evidence="9" id="KW-1185">Reference proteome</keyword>
<dbReference type="InterPro" id="IPR051198">
    <property type="entry name" value="BchE-like"/>
</dbReference>
<proteinExistence type="predicted"/>
<dbReference type="Pfam" id="PF04055">
    <property type="entry name" value="Radical_SAM"/>
    <property type="match status" value="1"/>
</dbReference>
<evidence type="ECO:0000313" key="8">
    <source>
        <dbReference type="EMBL" id="QDV06771.1"/>
    </source>
</evidence>
<gene>
    <name evidence="8" type="ORF">Poly30_22860</name>
</gene>
<evidence type="ECO:0000259" key="7">
    <source>
        <dbReference type="PROSITE" id="PS51918"/>
    </source>
</evidence>
<dbReference type="PROSITE" id="PS51332">
    <property type="entry name" value="B12_BINDING"/>
    <property type="match status" value="1"/>
</dbReference>
<keyword evidence="3" id="KW-0479">Metal-binding</keyword>
<keyword evidence="4" id="KW-0408">Iron</keyword>
<dbReference type="SFLD" id="SFLDG01082">
    <property type="entry name" value="B12-binding_domain_containing"/>
    <property type="match status" value="1"/>
</dbReference>
<organism evidence="8 9">
    <name type="scientific">Saltatorellus ferox</name>
    <dbReference type="NCBI Taxonomy" id="2528018"/>
    <lineage>
        <taxon>Bacteria</taxon>
        <taxon>Pseudomonadati</taxon>
        <taxon>Planctomycetota</taxon>
        <taxon>Planctomycetia</taxon>
        <taxon>Planctomycetia incertae sedis</taxon>
        <taxon>Saltatorellus</taxon>
    </lineage>
</organism>
<evidence type="ECO:0000256" key="4">
    <source>
        <dbReference type="ARBA" id="ARBA00023004"/>
    </source>
</evidence>
<dbReference type="Gene3D" id="3.40.50.280">
    <property type="entry name" value="Cobalamin-binding domain"/>
    <property type="match status" value="1"/>
</dbReference>
<dbReference type="SFLD" id="SFLDS00029">
    <property type="entry name" value="Radical_SAM"/>
    <property type="match status" value="1"/>
</dbReference>
<dbReference type="CDD" id="cd01335">
    <property type="entry name" value="Radical_SAM"/>
    <property type="match status" value="1"/>
</dbReference>
<evidence type="ECO:0000256" key="3">
    <source>
        <dbReference type="ARBA" id="ARBA00022723"/>
    </source>
</evidence>